<keyword evidence="3" id="KW-1185">Reference proteome</keyword>
<sequence length="152" mass="16242">MWARILIALISGGVVGFVGSCAYRMGVPQNIPYGLVLSLLLVGISAWSARARSGSIGLGFHLVASGAVTWLLTETATTSRAMIIFGYKSDAYSFIMQKAGVIWLLGMVAVQVVLVMLPDRLFVVPPRAVVPDGQASAESVRRNQPARNRSAH</sequence>
<comment type="caution">
    <text evidence="2">The sequence shown here is derived from an EMBL/GenBank/DDBJ whole genome shotgun (WGS) entry which is preliminary data.</text>
</comment>
<name>A0A2M9HEG0_9BIFI</name>
<feature type="transmembrane region" description="Helical" evidence="1">
    <location>
        <begin position="56"/>
        <end position="73"/>
    </location>
</feature>
<feature type="transmembrane region" description="Helical" evidence="1">
    <location>
        <begin position="5"/>
        <end position="25"/>
    </location>
</feature>
<keyword evidence="1" id="KW-0472">Membrane</keyword>
<proteinExistence type="predicted"/>
<dbReference type="EMBL" id="PEBK01000005">
    <property type="protein sequence ID" value="PJM75208.1"/>
    <property type="molecule type" value="Genomic_DNA"/>
</dbReference>
<dbReference type="PROSITE" id="PS51257">
    <property type="entry name" value="PROKAR_LIPOPROTEIN"/>
    <property type="match status" value="1"/>
</dbReference>
<evidence type="ECO:0000256" key="1">
    <source>
        <dbReference type="SAM" id="Phobius"/>
    </source>
</evidence>
<feature type="transmembrane region" description="Helical" evidence="1">
    <location>
        <begin position="31"/>
        <end position="49"/>
    </location>
</feature>
<reference evidence="2 3" key="1">
    <citation type="submission" date="2017-10" db="EMBL/GenBank/DDBJ databases">
        <title>Draft genome sequences of strains TRE 1, TRE 9, TRE H and TRI 7, isolated from tamarins, belonging to four potential novel Bifidobacterium species.</title>
        <authorList>
            <person name="Mattarelli P."/>
            <person name="Modesto M."/>
            <person name="Puglisi E."/>
            <person name="Morelli L."/>
            <person name="Spezio C."/>
            <person name="Bonetti A."/>
            <person name="Sandri C."/>
        </authorList>
    </citation>
    <scope>NUCLEOTIDE SEQUENCE [LARGE SCALE GENOMIC DNA]</scope>
    <source>
        <strain evidence="3">TRI7</strain>
    </source>
</reference>
<dbReference type="Proteomes" id="UP000231451">
    <property type="component" value="Unassembled WGS sequence"/>
</dbReference>
<feature type="transmembrane region" description="Helical" evidence="1">
    <location>
        <begin position="93"/>
        <end position="117"/>
    </location>
</feature>
<accession>A0A2M9HEG0</accession>
<keyword evidence="1" id="KW-0812">Transmembrane</keyword>
<gene>
    <name evidence="2" type="ORF">CSQ87_06365</name>
</gene>
<evidence type="ECO:0000313" key="2">
    <source>
        <dbReference type="EMBL" id="PJM75208.1"/>
    </source>
</evidence>
<organism evidence="2 3">
    <name type="scientific">Bifidobacterium simiarum</name>
    <dbReference type="NCBI Taxonomy" id="2045441"/>
    <lineage>
        <taxon>Bacteria</taxon>
        <taxon>Bacillati</taxon>
        <taxon>Actinomycetota</taxon>
        <taxon>Actinomycetes</taxon>
        <taxon>Bifidobacteriales</taxon>
        <taxon>Bifidobacteriaceae</taxon>
        <taxon>Bifidobacterium</taxon>
    </lineage>
</organism>
<dbReference type="AlphaFoldDB" id="A0A2M9HEG0"/>
<keyword evidence="1" id="KW-1133">Transmembrane helix</keyword>
<evidence type="ECO:0000313" key="3">
    <source>
        <dbReference type="Proteomes" id="UP000231451"/>
    </source>
</evidence>
<protein>
    <submittedName>
        <fullName evidence="2">Alcohol dehydrogenase</fullName>
    </submittedName>
</protein>